<protein>
    <recommendedName>
        <fullName evidence="1">non-specific serine/threonine protein kinase</fullName>
        <ecNumber evidence="1">2.7.11.1</ecNumber>
    </recommendedName>
</protein>
<dbReference type="SUPFAM" id="SSF56112">
    <property type="entry name" value="Protein kinase-like (PK-like)"/>
    <property type="match status" value="1"/>
</dbReference>
<evidence type="ECO:0000313" key="10">
    <source>
        <dbReference type="Proteomes" id="UP001160130"/>
    </source>
</evidence>
<dbReference type="PROSITE" id="PS00107">
    <property type="entry name" value="PROTEIN_KINASE_ATP"/>
    <property type="match status" value="1"/>
</dbReference>
<keyword evidence="2 9" id="KW-0723">Serine/threonine-protein kinase</keyword>
<evidence type="ECO:0000256" key="6">
    <source>
        <dbReference type="ARBA" id="ARBA00022840"/>
    </source>
</evidence>
<reference evidence="9 10" key="1">
    <citation type="submission" date="2023-04" db="EMBL/GenBank/DDBJ databases">
        <title>Forest soil microbial communities from Buena Vista Peninsula, Colon Province, Panama.</title>
        <authorList>
            <person name="Bouskill N."/>
        </authorList>
    </citation>
    <scope>NUCLEOTIDE SEQUENCE [LARGE SCALE GENOMIC DNA]</scope>
    <source>
        <strain evidence="9 10">AC80</strain>
    </source>
</reference>
<feature type="domain" description="Protein kinase" evidence="8">
    <location>
        <begin position="11"/>
        <end position="288"/>
    </location>
</feature>
<dbReference type="GO" id="GO:0004674">
    <property type="term" value="F:protein serine/threonine kinase activity"/>
    <property type="evidence" value="ECO:0007669"/>
    <property type="project" value="UniProtKB-KW"/>
</dbReference>
<dbReference type="Gene3D" id="1.10.510.10">
    <property type="entry name" value="Transferase(Phosphotransferase) domain 1"/>
    <property type="match status" value="1"/>
</dbReference>
<dbReference type="EC" id="2.7.11.1" evidence="1"/>
<accession>A0ABT6L7L5</accession>
<evidence type="ECO:0000256" key="7">
    <source>
        <dbReference type="PROSITE-ProRule" id="PRU10141"/>
    </source>
</evidence>
<evidence type="ECO:0000256" key="3">
    <source>
        <dbReference type="ARBA" id="ARBA00022679"/>
    </source>
</evidence>
<keyword evidence="10" id="KW-1185">Reference proteome</keyword>
<sequence length="296" mass="32110">MPSPDEVVAGYTVAEVIGRGGFSVVYRARADQGRDADGFTVALKVLDDQHRRPDQLARLQREFDFAHRLEHPSIITVYAAGPAWLAMEYIDGGPVSRLPGTADRLTALTRIAHALDHAHRRGIVHCDVKPANILVDIQFSRTVLIDFGVAHSMAEDVAVRLAHDSGTRLSLDPAKRITHRAPQHPQLQASLPYTAPELLAGRAPSAATDQYALACTTVELLTGSPPFTADTAMGMIDQQLYSRPPQISRRCGWIPRAADTILAKAMSKDPDRRYGSCTEFITLIATALGDETGTAG</sequence>
<keyword evidence="3" id="KW-0808">Transferase</keyword>
<evidence type="ECO:0000256" key="2">
    <source>
        <dbReference type="ARBA" id="ARBA00022527"/>
    </source>
</evidence>
<dbReference type="InterPro" id="IPR000719">
    <property type="entry name" value="Prot_kinase_dom"/>
</dbReference>
<dbReference type="InterPro" id="IPR008271">
    <property type="entry name" value="Ser/Thr_kinase_AS"/>
</dbReference>
<proteinExistence type="predicted"/>
<evidence type="ECO:0000256" key="1">
    <source>
        <dbReference type="ARBA" id="ARBA00012513"/>
    </source>
</evidence>
<keyword evidence="5 9" id="KW-0418">Kinase</keyword>
<dbReference type="Proteomes" id="UP001160130">
    <property type="component" value="Unassembled WGS sequence"/>
</dbReference>
<name>A0ABT6L7L5_9MYCO</name>
<gene>
    <name evidence="9" type="ORF">M2272_005564</name>
</gene>
<evidence type="ECO:0000256" key="4">
    <source>
        <dbReference type="ARBA" id="ARBA00022741"/>
    </source>
</evidence>
<dbReference type="PROSITE" id="PS50011">
    <property type="entry name" value="PROTEIN_KINASE_DOM"/>
    <property type="match status" value="1"/>
</dbReference>
<comment type="caution">
    <text evidence="9">The sequence shown here is derived from an EMBL/GenBank/DDBJ whole genome shotgun (WGS) entry which is preliminary data.</text>
</comment>
<dbReference type="SMART" id="SM00220">
    <property type="entry name" value="S_TKc"/>
    <property type="match status" value="1"/>
</dbReference>
<dbReference type="RefSeq" id="WP_280835466.1">
    <property type="nucleotide sequence ID" value="NZ_JARXVE010000013.1"/>
</dbReference>
<dbReference type="EMBL" id="JARXVE010000013">
    <property type="protein sequence ID" value="MDH6198900.1"/>
    <property type="molecule type" value="Genomic_DNA"/>
</dbReference>
<dbReference type="InterPro" id="IPR017441">
    <property type="entry name" value="Protein_kinase_ATP_BS"/>
</dbReference>
<evidence type="ECO:0000313" key="9">
    <source>
        <dbReference type="EMBL" id="MDH6198900.1"/>
    </source>
</evidence>
<dbReference type="PANTHER" id="PTHR43289:SF6">
    <property type="entry name" value="SERINE_THREONINE-PROTEIN KINASE NEKL-3"/>
    <property type="match status" value="1"/>
</dbReference>
<evidence type="ECO:0000256" key="5">
    <source>
        <dbReference type="ARBA" id="ARBA00022777"/>
    </source>
</evidence>
<feature type="binding site" evidence="7">
    <location>
        <position position="44"/>
    </location>
    <ligand>
        <name>ATP</name>
        <dbReference type="ChEBI" id="CHEBI:30616"/>
    </ligand>
</feature>
<dbReference type="Gene3D" id="3.30.200.20">
    <property type="entry name" value="Phosphorylase Kinase, domain 1"/>
    <property type="match status" value="1"/>
</dbReference>
<dbReference type="Pfam" id="PF00069">
    <property type="entry name" value="Pkinase"/>
    <property type="match status" value="1"/>
</dbReference>
<organism evidence="9 10">
    <name type="scientific">Mycolicibacterium frederiksbergense</name>
    <dbReference type="NCBI Taxonomy" id="117567"/>
    <lineage>
        <taxon>Bacteria</taxon>
        <taxon>Bacillati</taxon>
        <taxon>Actinomycetota</taxon>
        <taxon>Actinomycetes</taxon>
        <taxon>Mycobacteriales</taxon>
        <taxon>Mycobacteriaceae</taxon>
        <taxon>Mycolicibacterium</taxon>
    </lineage>
</organism>
<dbReference type="InterPro" id="IPR011009">
    <property type="entry name" value="Kinase-like_dom_sf"/>
</dbReference>
<dbReference type="CDD" id="cd14014">
    <property type="entry name" value="STKc_PknB_like"/>
    <property type="match status" value="1"/>
</dbReference>
<dbReference type="PROSITE" id="PS00108">
    <property type="entry name" value="PROTEIN_KINASE_ST"/>
    <property type="match status" value="1"/>
</dbReference>
<dbReference type="PANTHER" id="PTHR43289">
    <property type="entry name" value="MITOGEN-ACTIVATED PROTEIN KINASE KINASE KINASE 20-RELATED"/>
    <property type="match status" value="1"/>
</dbReference>
<evidence type="ECO:0000259" key="8">
    <source>
        <dbReference type="PROSITE" id="PS50011"/>
    </source>
</evidence>
<keyword evidence="4 7" id="KW-0547">Nucleotide-binding</keyword>
<keyword evidence="6 7" id="KW-0067">ATP-binding</keyword>